<evidence type="ECO:0000313" key="3">
    <source>
        <dbReference type="Proteomes" id="UP000295132"/>
    </source>
</evidence>
<organism evidence="2 3">
    <name type="scientific">Bacillus salipaludis</name>
    <dbReference type="NCBI Taxonomy" id="2547811"/>
    <lineage>
        <taxon>Bacteria</taxon>
        <taxon>Bacillati</taxon>
        <taxon>Bacillota</taxon>
        <taxon>Bacilli</taxon>
        <taxon>Bacillales</taxon>
        <taxon>Bacillaceae</taxon>
        <taxon>Bacillus</taxon>
    </lineage>
</organism>
<proteinExistence type="predicted"/>
<reference evidence="1" key="2">
    <citation type="submission" date="2023-08" db="EMBL/GenBank/DDBJ databases">
        <title>Nitrogen cycling bacteria in agricultural field soils.</title>
        <authorList>
            <person name="Jang J."/>
        </authorList>
    </citation>
    <scope>NUCLEOTIDE SEQUENCE</scope>
    <source>
        <strain evidence="1">PS3-36</strain>
    </source>
</reference>
<dbReference type="EMBL" id="SMYO01000007">
    <property type="protein sequence ID" value="TDK60179.1"/>
    <property type="molecule type" value="Genomic_DNA"/>
</dbReference>
<accession>A0A4R5VP28</accession>
<protein>
    <submittedName>
        <fullName evidence="1">YqzH family protein</fullName>
    </submittedName>
</protein>
<reference evidence="2 3" key="1">
    <citation type="submission" date="2019-03" db="EMBL/GenBank/DDBJ databases">
        <title>Bacillus niacini sp. nov. a Nicotinate-Metabolizing Mesophile Isolated from Soil.</title>
        <authorList>
            <person name="Zhang G."/>
        </authorList>
    </citation>
    <scope>NUCLEOTIDE SEQUENCE [LARGE SCALE GENOMIC DNA]</scope>
    <source>
        <strain evidence="2 3">WN066</strain>
    </source>
</reference>
<sequence>MDKKLVIKMIKNCFKQYYTEADSLPMSGKELEELYHRVLEMITEEPEANLYEVINDTVYEFLTG</sequence>
<dbReference type="Pfam" id="PF14164">
    <property type="entry name" value="YqzH"/>
    <property type="match status" value="1"/>
</dbReference>
<evidence type="ECO:0000313" key="2">
    <source>
        <dbReference type="EMBL" id="TDK60179.1"/>
    </source>
</evidence>
<dbReference type="RefSeq" id="WP_133335761.1">
    <property type="nucleotide sequence ID" value="NZ_JAVGVR010000001.1"/>
</dbReference>
<name>A0A4R5VP28_9BACI</name>
<keyword evidence="4" id="KW-1185">Reference proteome</keyword>
<evidence type="ECO:0000313" key="1">
    <source>
        <dbReference type="EMBL" id="MDQ6599551.1"/>
    </source>
</evidence>
<dbReference type="InterPro" id="IPR025546">
    <property type="entry name" value="YqzH"/>
</dbReference>
<comment type="caution">
    <text evidence="2">The sequence shown here is derived from an EMBL/GenBank/DDBJ whole genome shotgun (WGS) entry which is preliminary data.</text>
</comment>
<dbReference type="Proteomes" id="UP000295132">
    <property type="component" value="Unassembled WGS sequence"/>
</dbReference>
<dbReference type="EMBL" id="JAVGVR010000001">
    <property type="protein sequence ID" value="MDQ6599551.1"/>
    <property type="molecule type" value="Genomic_DNA"/>
</dbReference>
<dbReference type="AlphaFoldDB" id="A0A4R5VP28"/>
<dbReference type="Proteomes" id="UP001178888">
    <property type="component" value="Unassembled WGS sequence"/>
</dbReference>
<gene>
    <name evidence="2" type="ORF">E2K98_15830</name>
    <name evidence="1" type="ORF">RCG21_24970</name>
</gene>
<evidence type="ECO:0000313" key="4">
    <source>
        <dbReference type="Proteomes" id="UP001178888"/>
    </source>
</evidence>